<dbReference type="OrthoDB" id="10000452at2759"/>
<sequence length="281" mass="31001">MVGGSESRELLPLSIYSTNQLLPTPSTSFHGQNSFPAMSVNHHNLLQIIQSQSNSPFNNAAMPPFVPQPSLPLPFNANPAFMGFMLNSLTATQPLFHPTVVPEQLEQSQQSVECAPEAPETSTNVDIDPDEGHMHSPGLPTQPYFPSHFLRGTHIQVDRKNTKLVEDLNKDDFYGVQSIASAVHDLNMLTGIVKAIDNIPQDPLQVMITFEVEEVKEDGSAVISVCDLKVPIEYPLYELEKGWCSYHPSKAVNLYGIPAKQLKIGDKCIVLTSFDDYSNPT</sequence>
<name>A0A811LCI9_9BILA</name>
<dbReference type="GO" id="GO:0003723">
    <property type="term" value="F:RNA binding"/>
    <property type="evidence" value="ECO:0007669"/>
    <property type="project" value="InterPro"/>
</dbReference>
<dbReference type="GO" id="GO:0005634">
    <property type="term" value="C:nucleus"/>
    <property type="evidence" value="ECO:0007669"/>
    <property type="project" value="UniProtKB-SubCell"/>
</dbReference>
<keyword evidence="9" id="KW-1185">Reference proteome</keyword>
<dbReference type="InterPro" id="IPR003652">
    <property type="entry name" value="Ataxin_AXH_dom"/>
</dbReference>
<comment type="subcellular location">
    <subcellularLocation>
        <location evidence="1">Nucleus</location>
    </subcellularLocation>
</comment>
<keyword evidence="2" id="KW-0678">Repressor</keyword>
<evidence type="ECO:0000256" key="1">
    <source>
        <dbReference type="ARBA" id="ARBA00004123"/>
    </source>
</evidence>
<dbReference type="SUPFAM" id="SSF102031">
    <property type="entry name" value="AXH domain"/>
    <property type="match status" value="1"/>
</dbReference>
<dbReference type="AlphaFoldDB" id="A0A811LCI9"/>
<dbReference type="Proteomes" id="UP000783686">
    <property type="component" value="Unassembled WGS sequence"/>
</dbReference>
<proteinExistence type="predicted"/>
<evidence type="ECO:0000259" key="7">
    <source>
        <dbReference type="PROSITE" id="PS51148"/>
    </source>
</evidence>
<feature type="domain" description="AXH" evidence="7">
    <location>
        <begin position="137"/>
        <end position="279"/>
    </location>
</feature>
<protein>
    <recommendedName>
        <fullName evidence="7">AXH domain-containing protein</fullName>
    </recommendedName>
</protein>
<evidence type="ECO:0000256" key="3">
    <source>
        <dbReference type="ARBA" id="ARBA00023015"/>
    </source>
</evidence>
<evidence type="ECO:0000256" key="6">
    <source>
        <dbReference type="ARBA" id="ARBA00023242"/>
    </source>
</evidence>
<dbReference type="EMBL" id="CAJFCW020000005">
    <property type="protein sequence ID" value="CAG9120194.1"/>
    <property type="molecule type" value="Genomic_DNA"/>
</dbReference>
<evidence type="ECO:0000256" key="4">
    <source>
        <dbReference type="ARBA" id="ARBA00023125"/>
    </source>
</evidence>
<keyword evidence="6" id="KW-0539">Nucleus</keyword>
<dbReference type="EMBL" id="CAJFDH010000005">
    <property type="protein sequence ID" value="CAD5224785.1"/>
    <property type="molecule type" value="Genomic_DNA"/>
</dbReference>
<reference evidence="8" key="1">
    <citation type="submission" date="2020-09" db="EMBL/GenBank/DDBJ databases">
        <authorList>
            <person name="Kikuchi T."/>
        </authorList>
    </citation>
    <scope>NUCLEOTIDE SEQUENCE</scope>
    <source>
        <strain evidence="8">SH1</strain>
    </source>
</reference>
<dbReference type="GO" id="GO:0006355">
    <property type="term" value="P:regulation of DNA-templated transcription"/>
    <property type="evidence" value="ECO:0007669"/>
    <property type="project" value="InterPro"/>
</dbReference>
<comment type="caution">
    <text evidence="8">The sequence shown here is derived from an EMBL/GenBank/DDBJ whole genome shotgun (WGS) entry which is preliminary data.</text>
</comment>
<dbReference type="PANTHER" id="PTHR13392">
    <property type="entry name" value="ATAXIN 1"/>
    <property type="match status" value="1"/>
</dbReference>
<dbReference type="InterPro" id="IPR036096">
    <property type="entry name" value="Ataxin_AXH_dom_sf"/>
</dbReference>
<dbReference type="PANTHER" id="PTHR13392:SF13">
    <property type="entry name" value="AXH DOMAIN-CONTAINING PROTEIN"/>
    <property type="match status" value="1"/>
</dbReference>
<evidence type="ECO:0000313" key="8">
    <source>
        <dbReference type="EMBL" id="CAD5224785.1"/>
    </source>
</evidence>
<organism evidence="8 9">
    <name type="scientific">Bursaphelenchus okinawaensis</name>
    <dbReference type="NCBI Taxonomy" id="465554"/>
    <lineage>
        <taxon>Eukaryota</taxon>
        <taxon>Metazoa</taxon>
        <taxon>Ecdysozoa</taxon>
        <taxon>Nematoda</taxon>
        <taxon>Chromadorea</taxon>
        <taxon>Rhabditida</taxon>
        <taxon>Tylenchina</taxon>
        <taxon>Tylenchomorpha</taxon>
        <taxon>Aphelenchoidea</taxon>
        <taxon>Aphelenchoididae</taxon>
        <taxon>Bursaphelenchus</taxon>
    </lineage>
</organism>
<keyword evidence="4" id="KW-0238">DNA-binding</keyword>
<dbReference type="PROSITE" id="PS51148">
    <property type="entry name" value="AXH"/>
    <property type="match status" value="1"/>
</dbReference>
<evidence type="ECO:0000256" key="2">
    <source>
        <dbReference type="ARBA" id="ARBA00022491"/>
    </source>
</evidence>
<keyword evidence="5" id="KW-0804">Transcription</keyword>
<dbReference type="GO" id="GO:0003677">
    <property type="term" value="F:DNA binding"/>
    <property type="evidence" value="ECO:0007669"/>
    <property type="project" value="UniProtKB-KW"/>
</dbReference>
<dbReference type="InterPro" id="IPR043404">
    <property type="entry name" value="ATAXIN1-like"/>
</dbReference>
<dbReference type="Pfam" id="PF08517">
    <property type="entry name" value="AXH"/>
    <property type="match status" value="1"/>
</dbReference>
<dbReference type="SMART" id="SM00536">
    <property type="entry name" value="AXH"/>
    <property type="match status" value="1"/>
</dbReference>
<gene>
    <name evidence="8" type="ORF">BOKJ2_LOCUS11252</name>
</gene>
<dbReference type="Proteomes" id="UP000614601">
    <property type="component" value="Unassembled WGS sequence"/>
</dbReference>
<keyword evidence="3" id="KW-0805">Transcription regulation</keyword>
<evidence type="ECO:0000313" key="9">
    <source>
        <dbReference type="Proteomes" id="UP000614601"/>
    </source>
</evidence>
<evidence type="ECO:0000256" key="5">
    <source>
        <dbReference type="ARBA" id="ARBA00023163"/>
    </source>
</evidence>
<accession>A0A811LCI9</accession>